<dbReference type="InterPro" id="IPR018490">
    <property type="entry name" value="cNMP-bd_dom_sf"/>
</dbReference>
<organism evidence="2 3">
    <name type="scientific">Magnetofaba australis IT-1</name>
    <dbReference type="NCBI Taxonomy" id="1434232"/>
    <lineage>
        <taxon>Bacteria</taxon>
        <taxon>Pseudomonadati</taxon>
        <taxon>Pseudomonadota</taxon>
        <taxon>Magnetococcia</taxon>
        <taxon>Magnetococcales</taxon>
        <taxon>Magnetococcaceae</taxon>
        <taxon>Magnetofaba</taxon>
    </lineage>
</organism>
<feature type="domain" description="Cyclic nucleotide-binding" evidence="1">
    <location>
        <begin position="12"/>
        <end position="136"/>
    </location>
</feature>
<dbReference type="RefSeq" id="WP_085446838.1">
    <property type="nucleotide sequence ID" value="NZ_LVJN01000021.1"/>
</dbReference>
<dbReference type="Proteomes" id="UP000194003">
    <property type="component" value="Unassembled WGS sequence"/>
</dbReference>
<accession>A0A1Y2JZC8</accession>
<dbReference type="EMBL" id="LVJN01000021">
    <property type="protein sequence ID" value="OSM00270.1"/>
    <property type="molecule type" value="Genomic_DNA"/>
</dbReference>
<gene>
    <name evidence="2" type="ORF">MAIT1_00749</name>
</gene>
<sequence length="163" mass="17858">MTSLDVLRCVRLFRDLDNAILDEIATFSEIRSYAHGDAILSESNPPPTRDIYLHLEGSIGVSKRAVVGQTLKDVDIQAIDNEVYGEVGWFLGVAPSADVISHGASNFLVVDGQKLFALCEAHPQVGQQIYFRLASVLAQRLAFNTKNLASKSVIVRDCQEPIS</sequence>
<dbReference type="STRING" id="1434232.MAIT1_00749"/>
<dbReference type="PROSITE" id="PS50042">
    <property type="entry name" value="CNMP_BINDING_3"/>
    <property type="match status" value="1"/>
</dbReference>
<reference evidence="2 3" key="1">
    <citation type="journal article" date="2016" name="BMC Genomics">
        <title>Combined genomic and structural analyses of a cultured magnetotactic bacterium reveals its niche adaptation to a dynamic environment.</title>
        <authorList>
            <person name="Araujo A.C."/>
            <person name="Morillo V."/>
            <person name="Cypriano J."/>
            <person name="Teixeira L.C."/>
            <person name="Leao P."/>
            <person name="Lyra S."/>
            <person name="Almeida L.G."/>
            <person name="Bazylinski D.A."/>
            <person name="Vasconcellos A.T."/>
            <person name="Abreu F."/>
            <person name="Lins U."/>
        </authorList>
    </citation>
    <scope>NUCLEOTIDE SEQUENCE [LARGE SCALE GENOMIC DNA]</scope>
    <source>
        <strain evidence="2 3">IT-1</strain>
    </source>
</reference>
<dbReference type="Gene3D" id="2.60.120.10">
    <property type="entry name" value="Jelly Rolls"/>
    <property type="match status" value="1"/>
</dbReference>
<name>A0A1Y2JZC8_9PROT</name>
<dbReference type="InterPro" id="IPR014710">
    <property type="entry name" value="RmlC-like_jellyroll"/>
</dbReference>
<evidence type="ECO:0000313" key="3">
    <source>
        <dbReference type="Proteomes" id="UP000194003"/>
    </source>
</evidence>
<evidence type="ECO:0000313" key="2">
    <source>
        <dbReference type="EMBL" id="OSM00270.1"/>
    </source>
</evidence>
<dbReference type="InterPro" id="IPR000595">
    <property type="entry name" value="cNMP-bd_dom"/>
</dbReference>
<dbReference type="OrthoDB" id="9786503at2"/>
<dbReference type="SUPFAM" id="SSF51206">
    <property type="entry name" value="cAMP-binding domain-like"/>
    <property type="match status" value="1"/>
</dbReference>
<dbReference type="CDD" id="cd00038">
    <property type="entry name" value="CAP_ED"/>
    <property type="match status" value="1"/>
</dbReference>
<comment type="caution">
    <text evidence="2">The sequence shown here is derived from an EMBL/GenBank/DDBJ whole genome shotgun (WGS) entry which is preliminary data.</text>
</comment>
<dbReference type="AlphaFoldDB" id="A0A1Y2JZC8"/>
<proteinExistence type="predicted"/>
<keyword evidence="3" id="KW-1185">Reference proteome</keyword>
<protein>
    <submittedName>
        <fullName evidence="2">Putative CRP/FNR family transcriptional regulator</fullName>
    </submittedName>
</protein>
<evidence type="ECO:0000259" key="1">
    <source>
        <dbReference type="PROSITE" id="PS50042"/>
    </source>
</evidence>